<evidence type="ECO:0000256" key="10">
    <source>
        <dbReference type="ARBA" id="ARBA00023136"/>
    </source>
</evidence>
<keyword evidence="10 12" id="KW-0472">Membrane</keyword>
<dbReference type="InterPro" id="IPR006884">
    <property type="entry name" value="Fzo/mitofusin_HR2"/>
</dbReference>
<evidence type="ECO:0000256" key="8">
    <source>
        <dbReference type="ARBA" id="ARBA00023128"/>
    </source>
</evidence>
<feature type="domain" description="Dynamin-type G" evidence="13">
    <location>
        <begin position="1"/>
        <end position="226"/>
    </location>
</feature>
<evidence type="ECO:0000256" key="2">
    <source>
        <dbReference type="ARBA" id="ARBA00022692"/>
    </source>
</evidence>
<keyword evidence="6 12" id="KW-1133">Transmembrane helix</keyword>
<dbReference type="AlphaFoldDB" id="A0A915L1S2"/>
<protein>
    <submittedName>
        <fullName evidence="15">Dynamin-type G domain-containing protein</fullName>
    </submittedName>
</protein>
<dbReference type="InterPro" id="IPR027417">
    <property type="entry name" value="P-loop_NTPase"/>
</dbReference>
<name>A0A915L1S2_ROMCU</name>
<dbReference type="GO" id="GO:0008053">
    <property type="term" value="P:mitochondrial fusion"/>
    <property type="evidence" value="ECO:0007669"/>
    <property type="project" value="InterPro"/>
</dbReference>
<evidence type="ECO:0000259" key="13">
    <source>
        <dbReference type="PROSITE" id="PS51718"/>
    </source>
</evidence>
<dbReference type="Pfam" id="PF00350">
    <property type="entry name" value="Dynamin_N"/>
    <property type="match status" value="1"/>
</dbReference>
<keyword evidence="14" id="KW-1185">Reference proteome</keyword>
<proteinExistence type="predicted"/>
<dbReference type="Gene3D" id="3.40.50.300">
    <property type="entry name" value="P-loop containing nucleotide triphosphate hydrolases"/>
    <property type="match status" value="1"/>
</dbReference>
<keyword evidence="5" id="KW-0378">Hydrolase</keyword>
<keyword evidence="7 11" id="KW-0175">Coiled coil</keyword>
<organism evidence="14 15">
    <name type="scientific">Romanomermis culicivorax</name>
    <name type="common">Nematode worm</name>
    <dbReference type="NCBI Taxonomy" id="13658"/>
    <lineage>
        <taxon>Eukaryota</taxon>
        <taxon>Metazoa</taxon>
        <taxon>Ecdysozoa</taxon>
        <taxon>Nematoda</taxon>
        <taxon>Enoplea</taxon>
        <taxon>Dorylaimia</taxon>
        <taxon>Mermithida</taxon>
        <taxon>Mermithoidea</taxon>
        <taxon>Mermithidae</taxon>
        <taxon>Romanomermis</taxon>
    </lineage>
</organism>
<evidence type="ECO:0000256" key="6">
    <source>
        <dbReference type="ARBA" id="ARBA00022989"/>
    </source>
</evidence>
<accession>A0A915L1S2</accession>
<keyword evidence="2 12" id="KW-0812">Transmembrane</keyword>
<dbReference type="Proteomes" id="UP000887565">
    <property type="component" value="Unplaced"/>
</dbReference>
<keyword evidence="9" id="KW-0342">GTP-binding</keyword>
<feature type="transmembrane region" description="Helical" evidence="12">
    <location>
        <begin position="496"/>
        <end position="514"/>
    </location>
</feature>
<keyword evidence="4" id="KW-1000">Mitochondrion outer membrane</keyword>
<keyword evidence="8" id="KW-0496">Mitochondrion</keyword>
<evidence type="ECO:0000256" key="1">
    <source>
        <dbReference type="ARBA" id="ARBA00004374"/>
    </source>
</evidence>
<dbReference type="GO" id="GO:0005741">
    <property type="term" value="C:mitochondrial outer membrane"/>
    <property type="evidence" value="ECO:0007669"/>
    <property type="project" value="UniProtKB-SubCell"/>
</dbReference>
<dbReference type="Pfam" id="PF04799">
    <property type="entry name" value="Fzo_mitofusin"/>
    <property type="match status" value="1"/>
</dbReference>
<evidence type="ECO:0000313" key="14">
    <source>
        <dbReference type="Proteomes" id="UP000887565"/>
    </source>
</evidence>
<evidence type="ECO:0000256" key="7">
    <source>
        <dbReference type="ARBA" id="ARBA00023054"/>
    </source>
</evidence>
<evidence type="ECO:0000256" key="4">
    <source>
        <dbReference type="ARBA" id="ARBA00022787"/>
    </source>
</evidence>
<evidence type="ECO:0000256" key="9">
    <source>
        <dbReference type="ARBA" id="ARBA00023134"/>
    </source>
</evidence>
<reference evidence="15" key="1">
    <citation type="submission" date="2022-11" db="UniProtKB">
        <authorList>
            <consortium name="WormBaseParasite"/>
        </authorList>
    </citation>
    <scope>IDENTIFICATION</scope>
</reference>
<keyword evidence="3" id="KW-0547">Nucleotide-binding</keyword>
<dbReference type="GO" id="GO:0051646">
    <property type="term" value="P:mitochondrion localization"/>
    <property type="evidence" value="ECO:0007669"/>
    <property type="project" value="TreeGrafter"/>
</dbReference>
<evidence type="ECO:0000256" key="11">
    <source>
        <dbReference type="SAM" id="Coils"/>
    </source>
</evidence>
<dbReference type="PANTHER" id="PTHR10465">
    <property type="entry name" value="TRANSMEMBRANE GTPASE FZO1"/>
    <property type="match status" value="1"/>
</dbReference>
<evidence type="ECO:0000313" key="15">
    <source>
        <dbReference type="WBParaSite" id="nRc.2.0.1.t44426-RA"/>
    </source>
</evidence>
<dbReference type="GO" id="GO:0005525">
    <property type="term" value="F:GTP binding"/>
    <property type="evidence" value="ECO:0007669"/>
    <property type="project" value="UniProtKB-KW"/>
</dbReference>
<dbReference type="InterPro" id="IPR045063">
    <property type="entry name" value="Dynamin_N"/>
</dbReference>
<dbReference type="SUPFAM" id="SSF52540">
    <property type="entry name" value="P-loop containing nucleoside triphosphate hydrolases"/>
    <property type="match status" value="1"/>
</dbReference>
<sequence>MLHAKVLSSGLGHTTRCFLQVEGSPTGEKYILTENSDEQKSLESIDSLSNALCAKDMGEDALLRVFWPKNDSKLLTNEVVLLDSPGVDLSPQFDSWIDKHCLDADVFVLVSNAESTLTQTEKNFFHRVKTRLSKPNLFILNNRWDASAAEPEYMEKVRKQHMQQFLKFFVEELGVCTLEEAETRVFFVSAREILQYRLRNKGITMSPTSYMAEGHESRMMEFEEFERRFELCISQSAIETKFESHIKNGEHIMDSVYAILDKLQSSAAETKQILASKLNEKLIIMQDLNDKYSAFSAGSSQELNRLSHFVQVQELIEHIGNVMANDLQVRFTGGLLEAIINRQRTMIAEAAKCLPQTYEPKAFSIMQYRQPFRFSFAIHLPSLMLDFQHDLEFRFWLAPTQLIAFFVRNKASSNVHGEHTAMDFTSGELDSPKNNLFGSCSFIPKPVSCHSFQNVSSGSISNDDFMVPSVVYSSAAYIANGGVGLMLVGGLVFRAIGWRIVVTGMSIYGLLYLYERLNWNTRTKERTLKKQVQKHLAFRLRQMAKSVTINCDDQVKKEMNEISNRLEILMKEAQEELKLEVNQCEGEVSKFDALLKQFDKIKKRSVLLSAQLLDFISGQMKPL</sequence>
<dbReference type="PANTHER" id="PTHR10465:SF3">
    <property type="entry name" value="TRANSMEMBRANE GTPASE MARF-RELATED"/>
    <property type="match status" value="1"/>
</dbReference>
<dbReference type="WBParaSite" id="nRc.2.0.1.t44426-RA">
    <property type="protein sequence ID" value="nRc.2.0.1.t44426-RA"/>
    <property type="gene ID" value="nRc.2.0.1.g44426"/>
</dbReference>
<dbReference type="InterPro" id="IPR030381">
    <property type="entry name" value="G_DYNAMIN_dom"/>
</dbReference>
<evidence type="ECO:0000256" key="3">
    <source>
        <dbReference type="ARBA" id="ARBA00022741"/>
    </source>
</evidence>
<dbReference type="GO" id="GO:0003924">
    <property type="term" value="F:GTPase activity"/>
    <property type="evidence" value="ECO:0007669"/>
    <property type="project" value="InterPro"/>
</dbReference>
<dbReference type="InterPro" id="IPR027094">
    <property type="entry name" value="Mitofusin_fam"/>
</dbReference>
<evidence type="ECO:0000256" key="12">
    <source>
        <dbReference type="SAM" id="Phobius"/>
    </source>
</evidence>
<dbReference type="OMA" id="HESRMME"/>
<feature type="coiled-coil region" evidence="11">
    <location>
        <begin position="552"/>
        <end position="583"/>
    </location>
</feature>
<comment type="subcellular location">
    <subcellularLocation>
        <location evidence="1">Mitochondrion outer membrane</location>
        <topology evidence="1">Multi-pass membrane protein</topology>
    </subcellularLocation>
</comment>
<evidence type="ECO:0000256" key="5">
    <source>
        <dbReference type="ARBA" id="ARBA00022801"/>
    </source>
</evidence>
<dbReference type="PROSITE" id="PS51718">
    <property type="entry name" value="G_DYNAMIN_2"/>
    <property type="match status" value="1"/>
</dbReference>